<dbReference type="SMART" id="SM00516">
    <property type="entry name" value="SEC14"/>
    <property type="match status" value="1"/>
</dbReference>
<dbReference type="PANTHER" id="PTHR45657">
    <property type="entry name" value="CRAL-TRIO DOMAIN-CONTAINING PROTEIN YKL091C-RELATED"/>
    <property type="match status" value="1"/>
</dbReference>
<dbReference type="PROSITE" id="PS50191">
    <property type="entry name" value="CRAL_TRIO"/>
    <property type="match status" value="1"/>
</dbReference>
<feature type="region of interest" description="Disordered" evidence="4">
    <location>
        <begin position="1038"/>
        <end position="1060"/>
    </location>
</feature>
<evidence type="ECO:0000313" key="7">
    <source>
        <dbReference type="EMBL" id="CAL5224318.1"/>
    </source>
</evidence>
<sequence>MRQRLLPLSSAPRRYNPIMSSMGDPATRLVVDLAAYQPIEEGVNLSIHNVRLQQICPARRRRRFLRRRPAQGDVNGANHIRKEGILIIGADRLVFGMVEEPASQQPDKERERLERLAARQKLLDEKAAARQQRIEEKSAMKQQKQEEKASQKASREAARVLLKLEKERLRTGKDVSSRGPSIDRSVSRPLIMRRAGSSPHVVLLTDSPTASGQKTPKRGNSRLSTSAEAHSSLLHEPGSPGTPFRGSRSYSNLGQVLSDSESTTPVAPGAASPLGPPRHQQSVSTMSNGGFASSTLTSPFDTQEDIHVPASPMFQPDGDPETVSQKNASLDVNGFPRIAGLSSEQHTFTADIAFSQVLRIEREMEEVTVFYRPNTMRAEELSRNPVANALAVTFLMQSEQAASDVVGEVERAVEQYSKGVGHLCQKLPLPGPPSLLLVSHKRSVGQERAELVAVNRPMWGNSISAPASWDAFEPHHLQGPDTLGAVEDVLQIYVNTPLGTGVAQLSLPVVGSFLQDDEAHVFVGVTMQQAPQSSDRRGSLLVRRSIIAANAPDDAETSSSSGAWQPQDSILEIEPSTSSAPGSFQDALQQRALGAGLGRLPKLSRVPKSKHVRLHCIISAKPLQTHNWQSSFGLGGSSSNDNASALSGEVDRAGGGKGGMQHSPAGVVLACCVPAALLVLNRQWWLLLQMLLLLGPLMAFLSPSFLQQLKIYLSRLRSDATGATASDQTAPTGTQGHPAPPPLGANSQKWRVKLLRAEIVDDVFTAVGPSIAADVRQVDRPGLKQPESKLDVLMRAHGVSRDVAERYLMACDDKIGDTHKMLQASREWREVKLNGKDILKQAQPHFETFKALFTHGVLGISHSGRPIWVMKLGEVKKGLKAYKASGATPEDYQRHIMFVQDYMYEVLDRDTMPGGRSIWIIDMKGVGLTDLGSEAMEISKSFAGIVAAHYPERLYRNFIVNAPGFFSLIWRVAEPMLSPTTRRKIRLLHNKQDMLKSLSEEMDESLIPQAYGGQNMLPLYESKQELELRELVKRLNSSAAGGAQAPEPPAKLTDLQTNGN</sequence>
<dbReference type="InterPro" id="IPR036865">
    <property type="entry name" value="CRAL-TRIO_dom_sf"/>
</dbReference>
<evidence type="ECO:0000256" key="5">
    <source>
        <dbReference type="SAM" id="Phobius"/>
    </source>
</evidence>
<comment type="caution">
    <text evidence="7">The sequence shown here is derived from an EMBL/GenBank/DDBJ whole genome shotgun (WGS) entry which is preliminary data.</text>
</comment>
<comment type="similarity">
    <text evidence="3">Belongs to the SFH family.</text>
</comment>
<dbReference type="InterPro" id="IPR051026">
    <property type="entry name" value="PI/PC_transfer"/>
</dbReference>
<feature type="region of interest" description="Disordered" evidence="4">
    <location>
        <begin position="723"/>
        <end position="745"/>
    </location>
</feature>
<proteinExistence type="inferred from homology"/>
<name>A0ABP1FWQ7_9CHLO</name>
<protein>
    <submittedName>
        <fullName evidence="7">G6986 protein</fullName>
    </submittedName>
</protein>
<feature type="compositionally biased region" description="Polar residues" evidence="4">
    <location>
        <begin position="723"/>
        <end position="735"/>
    </location>
</feature>
<evidence type="ECO:0000259" key="6">
    <source>
        <dbReference type="PROSITE" id="PS50191"/>
    </source>
</evidence>
<comment type="subcellular location">
    <subcellularLocation>
        <location evidence="1">Cell membrane</location>
        <topology evidence="1">Peripheral membrane protein</topology>
    </subcellularLocation>
    <subcellularLocation>
        <location evidence="2">Golgi apparatus membrane</location>
        <topology evidence="2">Peripheral membrane protein</topology>
    </subcellularLocation>
</comment>
<dbReference type="SUPFAM" id="SSF52087">
    <property type="entry name" value="CRAL/TRIO domain"/>
    <property type="match status" value="1"/>
</dbReference>
<feature type="compositionally biased region" description="Polar residues" evidence="4">
    <location>
        <begin position="248"/>
        <end position="265"/>
    </location>
</feature>
<reference evidence="7 8" key="1">
    <citation type="submission" date="2024-06" db="EMBL/GenBank/DDBJ databases">
        <authorList>
            <person name="Kraege A."/>
            <person name="Thomma B."/>
        </authorList>
    </citation>
    <scope>NUCLEOTIDE SEQUENCE [LARGE SCALE GENOMIC DNA]</scope>
</reference>
<gene>
    <name evidence="7" type="primary">g6986</name>
    <name evidence="7" type="ORF">VP750_LOCUS5977</name>
</gene>
<keyword evidence="5" id="KW-0812">Transmembrane</keyword>
<organism evidence="7 8">
    <name type="scientific">Coccomyxa viridis</name>
    <dbReference type="NCBI Taxonomy" id="1274662"/>
    <lineage>
        <taxon>Eukaryota</taxon>
        <taxon>Viridiplantae</taxon>
        <taxon>Chlorophyta</taxon>
        <taxon>core chlorophytes</taxon>
        <taxon>Trebouxiophyceae</taxon>
        <taxon>Trebouxiophyceae incertae sedis</taxon>
        <taxon>Coccomyxaceae</taxon>
        <taxon>Coccomyxa</taxon>
    </lineage>
</organism>
<keyword evidence="8" id="KW-1185">Reference proteome</keyword>
<accession>A0ABP1FWQ7</accession>
<feature type="compositionally biased region" description="Polar residues" evidence="4">
    <location>
        <begin position="279"/>
        <end position="301"/>
    </location>
</feature>
<dbReference type="InterPro" id="IPR001251">
    <property type="entry name" value="CRAL-TRIO_dom"/>
</dbReference>
<keyword evidence="5" id="KW-0472">Membrane</keyword>
<feature type="transmembrane region" description="Helical" evidence="5">
    <location>
        <begin position="684"/>
        <end position="706"/>
    </location>
</feature>
<feature type="region of interest" description="Disordered" evidence="4">
    <location>
        <begin position="127"/>
        <end position="154"/>
    </location>
</feature>
<dbReference type="Proteomes" id="UP001497392">
    <property type="component" value="Unassembled WGS sequence"/>
</dbReference>
<evidence type="ECO:0000256" key="1">
    <source>
        <dbReference type="ARBA" id="ARBA00004202"/>
    </source>
</evidence>
<dbReference type="CDD" id="cd00170">
    <property type="entry name" value="SEC14"/>
    <property type="match status" value="1"/>
</dbReference>
<evidence type="ECO:0000256" key="3">
    <source>
        <dbReference type="ARBA" id="ARBA00038020"/>
    </source>
</evidence>
<dbReference type="Pfam" id="PF00650">
    <property type="entry name" value="CRAL_TRIO"/>
    <property type="match status" value="1"/>
</dbReference>
<evidence type="ECO:0000313" key="8">
    <source>
        <dbReference type="Proteomes" id="UP001497392"/>
    </source>
</evidence>
<dbReference type="Gene3D" id="3.40.525.10">
    <property type="entry name" value="CRAL-TRIO lipid binding domain"/>
    <property type="match status" value="1"/>
</dbReference>
<feature type="domain" description="CRAL-TRIO" evidence="6">
    <location>
        <begin position="845"/>
        <end position="1019"/>
    </location>
</feature>
<keyword evidence="5" id="KW-1133">Transmembrane helix</keyword>
<evidence type="ECO:0000256" key="4">
    <source>
        <dbReference type="SAM" id="MobiDB-lite"/>
    </source>
</evidence>
<feature type="region of interest" description="Disordered" evidence="4">
    <location>
        <begin position="171"/>
        <end position="303"/>
    </location>
</feature>
<dbReference type="EMBL" id="CAXHTA020000010">
    <property type="protein sequence ID" value="CAL5224318.1"/>
    <property type="molecule type" value="Genomic_DNA"/>
</dbReference>
<evidence type="ECO:0000256" key="2">
    <source>
        <dbReference type="ARBA" id="ARBA00004395"/>
    </source>
</evidence>
<dbReference type="PANTHER" id="PTHR45657:SF1">
    <property type="entry name" value="CRAL-TRIO DOMAIN-CONTAINING PROTEIN YKL091C-RELATED"/>
    <property type="match status" value="1"/>
</dbReference>